<dbReference type="EMBL" id="CP015596">
    <property type="protein sequence ID" value="ANE80151.1"/>
    <property type="molecule type" value="Genomic_DNA"/>
</dbReference>
<dbReference type="AlphaFoldDB" id="A0A172UM85"/>
<protein>
    <submittedName>
        <fullName evidence="2">Uncharacterized protein</fullName>
    </submittedName>
</protein>
<gene>
    <name evidence="2" type="ORF">A7U43_13235</name>
</gene>
<name>A0A172UM85_9MYCO</name>
<dbReference type="RefSeq" id="WP_067995811.1">
    <property type="nucleotide sequence ID" value="NZ_CP015596.1"/>
</dbReference>
<evidence type="ECO:0000256" key="1">
    <source>
        <dbReference type="SAM" id="MobiDB-lite"/>
    </source>
</evidence>
<organism evidence="2 3">
    <name type="scientific">Mycobacterium adipatum</name>
    <dbReference type="NCBI Taxonomy" id="1682113"/>
    <lineage>
        <taxon>Bacteria</taxon>
        <taxon>Bacillati</taxon>
        <taxon>Actinomycetota</taxon>
        <taxon>Actinomycetes</taxon>
        <taxon>Mycobacteriales</taxon>
        <taxon>Mycobacteriaceae</taxon>
        <taxon>Mycobacterium</taxon>
    </lineage>
</organism>
<evidence type="ECO:0000313" key="3">
    <source>
        <dbReference type="Proteomes" id="UP000077143"/>
    </source>
</evidence>
<feature type="region of interest" description="Disordered" evidence="1">
    <location>
        <begin position="187"/>
        <end position="209"/>
    </location>
</feature>
<sequence>MTIRAKNRTYAALARRAGVPEPTYNQTEQRDRRRQGFTGLLGGGWSLSAEVAAICSPLANRCAERGAPRAFVRYVEDVADAVAELIFVATGLLAEADAQRRTRHLPLQERERARIAIRALTPRPQLPEIASDDVGSGTWATALATLAEPYSADLARLLGNAASSAVSDRLLRALAEVDHAARALERRLDRDDRPRSTRSSQTPISEADRARAELESLGVSL</sequence>
<accession>A0A172UM85</accession>
<dbReference type="STRING" id="1682113.A7U43_13235"/>
<proteinExistence type="predicted"/>
<reference evidence="2 3" key="1">
    <citation type="submission" date="2016-05" db="EMBL/GenBank/DDBJ databases">
        <title>Complete genome sequence of a phthalic acid esters degrading Mycobacterium sp. YC-RL4.</title>
        <authorList>
            <person name="Ren L."/>
            <person name="Fan S."/>
            <person name="Ruth N."/>
            <person name="Jia Y."/>
            <person name="Wang J."/>
            <person name="Qiao C."/>
        </authorList>
    </citation>
    <scope>NUCLEOTIDE SEQUENCE [LARGE SCALE GENOMIC DNA]</scope>
    <source>
        <strain evidence="2 3">YC-RL4</strain>
    </source>
</reference>
<evidence type="ECO:0000313" key="2">
    <source>
        <dbReference type="EMBL" id="ANE80151.1"/>
    </source>
</evidence>
<dbReference type="Proteomes" id="UP000077143">
    <property type="component" value="Chromosome"/>
</dbReference>
<dbReference type="KEGG" id="madi:A7U43_13235"/>
<dbReference type="OrthoDB" id="4750013at2"/>
<keyword evidence="3" id="KW-1185">Reference proteome</keyword>